<dbReference type="AlphaFoldDB" id="A0A1R0KVQ7"/>
<name>A0A1R0KVQ7_9PSEU</name>
<feature type="region of interest" description="Disordered" evidence="1">
    <location>
        <begin position="144"/>
        <end position="206"/>
    </location>
</feature>
<organism evidence="2 3">
    <name type="scientific">Amycolatopsis coloradensis</name>
    <dbReference type="NCBI Taxonomy" id="76021"/>
    <lineage>
        <taxon>Bacteria</taxon>
        <taxon>Bacillati</taxon>
        <taxon>Actinomycetota</taxon>
        <taxon>Actinomycetes</taxon>
        <taxon>Pseudonocardiales</taxon>
        <taxon>Pseudonocardiaceae</taxon>
        <taxon>Amycolatopsis</taxon>
    </lineage>
</organism>
<dbReference type="Proteomes" id="UP000187486">
    <property type="component" value="Unassembled WGS sequence"/>
</dbReference>
<accession>A0A1R0KVQ7</accession>
<protein>
    <submittedName>
        <fullName evidence="2">Uncharacterized protein</fullName>
    </submittedName>
</protein>
<evidence type="ECO:0000313" key="2">
    <source>
        <dbReference type="EMBL" id="OLZ53101.1"/>
    </source>
</evidence>
<keyword evidence="3" id="KW-1185">Reference proteome</keyword>
<sequence length="206" mass="22028">MDENVVEQTMDEEPVGADAARLLYADDARRLSDFARRLVATERDHAPGDYVHEALLLLKQAERLAELAVVVERTRGATWPEIGAAAGGITKQSAQRRWADAAATVDALADGIGADALRSRKAATSRKLAEDLDAWYLRHLEPSDVADDTDQPVSGYLTRTPTPRGPARRVPAEIIRPNLLEAPSIGSDEAAGGGLGPTGGTPDKSR</sequence>
<reference evidence="2 3" key="1">
    <citation type="submission" date="2016-01" db="EMBL/GenBank/DDBJ databases">
        <title>Amycolatopsis coloradensis genome sequencing and assembly.</title>
        <authorList>
            <person name="Mayilraj S."/>
        </authorList>
    </citation>
    <scope>NUCLEOTIDE SEQUENCE [LARGE SCALE GENOMIC DNA]</scope>
    <source>
        <strain evidence="2 3">DSM 44225</strain>
    </source>
</reference>
<evidence type="ECO:0000313" key="3">
    <source>
        <dbReference type="Proteomes" id="UP000187486"/>
    </source>
</evidence>
<gene>
    <name evidence="2" type="ORF">BS329_09725</name>
</gene>
<proteinExistence type="predicted"/>
<evidence type="ECO:0000256" key="1">
    <source>
        <dbReference type="SAM" id="MobiDB-lite"/>
    </source>
</evidence>
<dbReference type="EMBL" id="MQUQ01000005">
    <property type="protein sequence ID" value="OLZ53101.1"/>
    <property type="molecule type" value="Genomic_DNA"/>
</dbReference>
<comment type="caution">
    <text evidence="2">The sequence shown here is derived from an EMBL/GenBank/DDBJ whole genome shotgun (WGS) entry which is preliminary data.</text>
</comment>